<feature type="region of interest" description="Disordered" evidence="4">
    <location>
        <begin position="329"/>
        <end position="348"/>
    </location>
</feature>
<dbReference type="Proteomes" id="UP000785679">
    <property type="component" value="Unassembled WGS sequence"/>
</dbReference>
<feature type="domain" description="EF-hand" evidence="5">
    <location>
        <begin position="1054"/>
        <end position="1089"/>
    </location>
</feature>
<name>A0A8J8NG73_HALGN</name>
<feature type="domain" description="EF-hand" evidence="5">
    <location>
        <begin position="1412"/>
        <end position="1447"/>
    </location>
</feature>
<dbReference type="InterPro" id="IPR040673">
    <property type="entry name" value="CCDC81_HU_dom_2"/>
</dbReference>
<dbReference type="Gene3D" id="1.10.238.10">
    <property type="entry name" value="EF-hand"/>
    <property type="match status" value="7"/>
</dbReference>
<keyword evidence="2" id="KW-0677">Repeat</keyword>
<dbReference type="EMBL" id="RRYP01016672">
    <property type="protein sequence ID" value="TNV74737.1"/>
    <property type="molecule type" value="Genomic_DNA"/>
</dbReference>
<evidence type="ECO:0000313" key="6">
    <source>
        <dbReference type="EMBL" id="TNV74737.1"/>
    </source>
</evidence>
<feature type="domain" description="EF-hand" evidence="5">
    <location>
        <begin position="1376"/>
        <end position="1411"/>
    </location>
</feature>
<dbReference type="Pfam" id="PF13202">
    <property type="entry name" value="EF-hand_5"/>
    <property type="match status" value="3"/>
</dbReference>
<dbReference type="InterPro" id="IPR028034">
    <property type="entry name" value="HU-CCDC81"/>
</dbReference>
<comment type="caution">
    <text evidence="6">The sequence shown here is derived from an EMBL/GenBank/DDBJ whole genome shotgun (WGS) entry which is preliminary data.</text>
</comment>
<dbReference type="PROSITE" id="PS50222">
    <property type="entry name" value="EF_HAND_2"/>
    <property type="match status" value="8"/>
</dbReference>
<evidence type="ECO:0000256" key="4">
    <source>
        <dbReference type="SAM" id="MobiDB-lite"/>
    </source>
</evidence>
<dbReference type="Pfam" id="PF14908">
    <property type="entry name" value="HU-CCDC81_euk_1"/>
    <property type="match status" value="1"/>
</dbReference>
<dbReference type="InterPro" id="IPR018247">
    <property type="entry name" value="EF_Hand_1_Ca_BS"/>
</dbReference>
<feature type="domain" description="EF-hand" evidence="5">
    <location>
        <begin position="610"/>
        <end position="645"/>
    </location>
</feature>
<keyword evidence="7" id="KW-1185">Reference proteome</keyword>
<dbReference type="PROSITE" id="PS00018">
    <property type="entry name" value="EF_HAND_1"/>
    <property type="match status" value="5"/>
</dbReference>
<protein>
    <recommendedName>
        <fullName evidence="5">EF-hand domain-containing protein</fullName>
    </recommendedName>
</protein>
<feature type="domain" description="EF-hand" evidence="5">
    <location>
        <begin position="1211"/>
        <end position="1246"/>
    </location>
</feature>
<organism evidence="6 7">
    <name type="scientific">Halteria grandinella</name>
    <dbReference type="NCBI Taxonomy" id="5974"/>
    <lineage>
        <taxon>Eukaryota</taxon>
        <taxon>Sar</taxon>
        <taxon>Alveolata</taxon>
        <taxon>Ciliophora</taxon>
        <taxon>Intramacronucleata</taxon>
        <taxon>Spirotrichea</taxon>
        <taxon>Stichotrichia</taxon>
        <taxon>Sporadotrichida</taxon>
        <taxon>Halteriidae</taxon>
        <taxon>Halteria</taxon>
    </lineage>
</organism>
<dbReference type="OrthoDB" id="285291at2759"/>
<evidence type="ECO:0000259" key="5">
    <source>
        <dbReference type="PROSITE" id="PS50222"/>
    </source>
</evidence>
<accession>A0A8J8NG73</accession>
<reference evidence="6" key="1">
    <citation type="submission" date="2019-06" db="EMBL/GenBank/DDBJ databases">
        <authorList>
            <person name="Zheng W."/>
        </authorList>
    </citation>
    <scope>NUCLEOTIDE SEQUENCE</scope>
    <source>
        <strain evidence="6">QDHG01</strain>
    </source>
</reference>
<evidence type="ECO:0000313" key="7">
    <source>
        <dbReference type="Proteomes" id="UP000785679"/>
    </source>
</evidence>
<feature type="domain" description="EF-hand" evidence="5">
    <location>
        <begin position="1508"/>
        <end position="1543"/>
    </location>
</feature>
<keyword evidence="1" id="KW-0479">Metal-binding</keyword>
<dbReference type="InterPro" id="IPR002048">
    <property type="entry name" value="EF_hand_dom"/>
</dbReference>
<feature type="domain" description="EF-hand" evidence="5">
    <location>
        <begin position="876"/>
        <end position="911"/>
    </location>
</feature>
<dbReference type="InterPro" id="IPR011992">
    <property type="entry name" value="EF-hand-dom_pair"/>
</dbReference>
<dbReference type="PANTHER" id="PTHR34524">
    <property type="entry name" value="CALCYPHOSIN"/>
    <property type="match status" value="1"/>
</dbReference>
<dbReference type="GO" id="GO:0005509">
    <property type="term" value="F:calcium ion binding"/>
    <property type="evidence" value="ECO:0007669"/>
    <property type="project" value="InterPro"/>
</dbReference>
<dbReference type="Pfam" id="PF18289">
    <property type="entry name" value="HU-CCDC81_euk_2"/>
    <property type="match status" value="1"/>
</dbReference>
<sequence length="1658" mass="189503">MIDQKSLNGVNRPRSAAQSGHFSQTSLGKFFQANSVLDEKTVMAIWKGFGSYIAKELRNGRGVAVPRFGNFTFTSPIVDLAGTTNPGERDKQVREPVFVVGKDFVSAVYIKSGISNQRGTTRPFDNKGASGIIPKVKINYTEVAALCFQNKDICRAGCEQVFRFLSDKARKGETATMEIPFVGQFIVKNNIAAISFNQDLLDETKGVTAKNHFVNRLFASSVNKHNLQLIDTNTQRQNPTVGLGGAIKLTGDAESWLKSNLNINVHDLNSQQQPLKRLMSANPAQRNHQSTRHDDLRRKSWAVKGEDGGLLTEQNKQIFDLLSEQRQKTPLPRRPMSAYSRGTQGSRMSHIPEVGKARLTLIATDIYKSRQIITEHHKQEGGNLREVLSSSEIQALLKRVGLHLEIGVVKAMLKELGFNWNGKSCSMMILFNKCQEFVWGNEQRELHTTTLQNETPSKKKEQPTLKQLQVEDLLHKVKDLFYASKKSMYDLFQEGKTGTGLDFIGFAKLVSKYSGDSVSDEQIQQVFNHVAKGMESLSYQDFEKLFQWPKTTGVEWETRCFRAIREWMFKSNLSSETAFELLLLKANRVLQKKLTRLDFHSAVAELDLKFSAPEVDGLFKVLDINQDGELDFDEWTGRVYPDSQNPLQMLRETIQQNKLTSDDILFRMHLRIWDAPLEYTKFVDCMRKLDPSLSESQLRVLMKTLKNKEAKVDVQTLLQNLCGKECETLDYRNKVSRKIYTQVFPHKEKRLLKLLEEADALNDGKVEPQALKIALLKVTSDIDEETITRFVRFLDKDTQGKVDYIAFMERIGEISNRDHNPFKSIIQRIAFFIESNQQTVQSVIRRLAGKCGWPSEKGVPILYFAEFLRQKIDKKRSEQEHQRYAQFIDIDKDGFVSEIDLKTCLDNIQSDAFFRDSGEALAVSAFSSQKKFFPMSEGLTGERAMEIAKQIKSALVQQRIAFKEAFNRFDSNKDGFLNFAEFSSGIDAIMSLSMPVKEKFFSLMDRNKIGLVDYANFLSVIQASSADKIVKNDVSDSFDWENSVIEKIKLWIVKEKITIEEAFKCFDRDFDGFIKKDDLRWGIINILKVKEEEILPTKLDRLFRLIDFYKTGQIQPSDFQRLLNDQNPYAAGGRKTASSENFKRSFGGSLGQASTFDWKLSALQQMGLVMSRRYGNLKESFEEASELLLKVTFEQFKRFIEKNRTLEGFNMTLPLMQKLFAEIDPHKKGYLTEHDWINAFQAFKHDDQNLIELKNAVQVSFSDCESAFQFFLSFKSDSRKKTISRSDFERAVTSLSSGRFTKPDIDSLWRYLTENGKFLTLDKYIFRSHFDGIAYSGLSTVKEGMGGAKTTIVSTSSSSSQWEEDIMEKLRQIIKSSSLTFEDIFKKFDEDGNGAISQIEFRNALRRLNLGLSSREIDKVLTRVDTNADGKIDYREFSAKFKTTELDERLKDRARDKMARLKELMILHMTSPIDAFRFFDESKLGKLTYQEFSNMVIKAYELAGDRPPAYPVIKDLFDTIDIRKDGIIDLSEWQQTFGFVAEGNNKLTIKPNPLSLWENTREFQRIGTLIAKNRKLLAGQFEQACVDGKSIITYEEAKGAILKLLQPHFNSVDDEKMRVILKVGEVQGASSEGGSLGNRFDYKRLLNVYKNRHAAPQL</sequence>
<feature type="domain" description="EF-hand" evidence="5">
    <location>
        <begin position="957"/>
        <end position="992"/>
    </location>
</feature>
<keyword evidence="3" id="KW-0106">Calcium</keyword>
<dbReference type="CDD" id="cd00051">
    <property type="entry name" value="EFh"/>
    <property type="match status" value="3"/>
</dbReference>
<feature type="region of interest" description="Disordered" evidence="4">
    <location>
        <begin position="1"/>
        <end position="21"/>
    </location>
</feature>
<evidence type="ECO:0000256" key="2">
    <source>
        <dbReference type="ARBA" id="ARBA00022737"/>
    </source>
</evidence>
<dbReference type="SUPFAM" id="SSF47473">
    <property type="entry name" value="EF-hand"/>
    <property type="match status" value="5"/>
</dbReference>
<evidence type="ECO:0000256" key="1">
    <source>
        <dbReference type="ARBA" id="ARBA00022723"/>
    </source>
</evidence>
<gene>
    <name evidence="6" type="ORF">FGO68_gene10968</name>
</gene>
<dbReference type="Pfam" id="PF13499">
    <property type="entry name" value="EF-hand_7"/>
    <property type="match status" value="1"/>
</dbReference>
<dbReference type="Pfam" id="PF13833">
    <property type="entry name" value="EF-hand_8"/>
    <property type="match status" value="1"/>
</dbReference>
<dbReference type="PANTHER" id="PTHR34524:SF6">
    <property type="entry name" value="CALCYPHOSINE LIKE"/>
    <property type="match status" value="1"/>
</dbReference>
<proteinExistence type="predicted"/>
<evidence type="ECO:0000256" key="3">
    <source>
        <dbReference type="ARBA" id="ARBA00022837"/>
    </source>
</evidence>
<dbReference type="SMART" id="SM00054">
    <property type="entry name" value="EFh"/>
    <property type="match status" value="12"/>
</dbReference>
<dbReference type="InterPro" id="IPR051581">
    <property type="entry name" value="Ca-bind"/>
</dbReference>